<gene>
    <name evidence="2" type="ORF">UFOPK3164_00078</name>
    <name evidence="3" type="ORF">UFOPK3427_01128</name>
    <name evidence="4" type="ORF">UFOPK4112_01013</name>
</gene>
<dbReference type="InterPro" id="IPR041424">
    <property type="entry name" value="CinA_KH"/>
</dbReference>
<reference evidence="2" key="1">
    <citation type="submission" date="2020-05" db="EMBL/GenBank/DDBJ databases">
        <authorList>
            <person name="Chiriac C."/>
            <person name="Salcher M."/>
            <person name="Ghai R."/>
            <person name="Kavagutti S V."/>
        </authorList>
    </citation>
    <scope>NUCLEOTIDE SEQUENCE</scope>
</reference>
<evidence type="ECO:0000313" key="2">
    <source>
        <dbReference type="EMBL" id="CAB4816197.1"/>
    </source>
</evidence>
<accession>A0A6J6ZFN5</accession>
<dbReference type="Gene3D" id="3.90.950.20">
    <property type="entry name" value="CinA-like"/>
    <property type="match status" value="1"/>
</dbReference>
<protein>
    <submittedName>
        <fullName evidence="2">Unannotated protein</fullName>
    </submittedName>
</protein>
<dbReference type="Gene3D" id="3.30.70.2860">
    <property type="match status" value="1"/>
</dbReference>
<dbReference type="InterPro" id="IPR050101">
    <property type="entry name" value="CinA"/>
</dbReference>
<dbReference type="PANTHER" id="PTHR13939">
    <property type="entry name" value="NICOTINAMIDE-NUCLEOTIDE AMIDOHYDROLASE PNCC"/>
    <property type="match status" value="1"/>
</dbReference>
<dbReference type="NCBIfam" id="TIGR00177">
    <property type="entry name" value="molyb_syn"/>
    <property type="match status" value="1"/>
</dbReference>
<evidence type="ECO:0000313" key="4">
    <source>
        <dbReference type="EMBL" id="CAB5022628.1"/>
    </source>
</evidence>
<dbReference type="SUPFAM" id="SSF142433">
    <property type="entry name" value="CinA-like"/>
    <property type="match status" value="1"/>
</dbReference>
<dbReference type="SMART" id="SM00852">
    <property type="entry name" value="MoCF_biosynth"/>
    <property type="match status" value="1"/>
</dbReference>
<dbReference type="InterPro" id="IPR008136">
    <property type="entry name" value="CinA_C"/>
</dbReference>
<dbReference type="Pfam" id="PF02464">
    <property type="entry name" value="CinA"/>
    <property type="match status" value="1"/>
</dbReference>
<dbReference type="SUPFAM" id="SSF53218">
    <property type="entry name" value="Molybdenum cofactor biosynthesis proteins"/>
    <property type="match status" value="1"/>
</dbReference>
<dbReference type="EMBL" id="CAFBPM010000008">
    <property type="protein sequence ID" value="CAB5022628.1"/>
    <property type="molecule type" value="Genomic_DNA"/>
</dbReference>
<dbReference type="InterPro" id="IPR001453">
    <property type="entry name" value="MoaB/Mog_dom"/>
</dbReference>
<proteinExistence type="inferred from homology"/>
<dbReference type="AlphaFoldDB" id="A0A6J6ZFN5"/>
<name>A0A6J6ZFN5_9ZZZZ</name>
<dbReference type="Pfam" id="PF00994">
    <property type="entry name" value="MoCF_biosynth"/>
    <property type="match status" value="1"/>
</dbReference>
<dbReference type="InterPro" id="IPR036425">
    <property type="entry name" value="MoaB/Mog-like_dom_sf"/>
</dbReference>
<dbReference type="PANTHER" id="PTHR13939:SF0">
    <property type="entry name" value="NMN AMIDOHYDROLASE-LIKE PROTEIN YFAY"/>
    <property type="match status" value="1"/>
</dbReference>
<dbReference type="Gene3D" id="3.40.980.10">
    <property type="entry name" value="MoaB/Mog-like domain"/>
    <property type="match status" value="1"/>
</dbReference>
<dbReference type="InterPro" id="IPR036653">
    <property type="entry name" value="CinA-like_C"/>
</dbReference>
<dbReference type="NCBIfam" id="NF001813">
    <property type="entry name" value="PRK00549.1"/>
    <property type="match status" value="1"/>
</dbReference>
<organism evidence="2">
    <name type="scientific">freshwater metagenome</name>
    <dbReference type="NCBI Taxonomy" id="449393"/>
    <lineage>
        <taxon>unclassified sequences</taxon>
        <taxon>metagenomes</taxon>
        <taxon>ecological metagenomes</taxon>
    </lineage>
</organism>
<dbReference type="Pfam" id="PF18146">
    <property type="entry name" value="CinA_KH"/>
    <property type="match status" value="1"/>
</dbReference>
<dbReference type="NCBIfam" id="TIGR00199">
    <property type="entry name" value="PncC_domain"/>
    <property type="match status" value="1"/>
</dbReference>
<sequence length="418" mass="44210">MRVEIVAVGTELLLGQIADTNSAWLGEHLAEAGIDSHFHQAVGDNHARIVLAFRTALARSDAVIVCGGLGPTQDDITRAAIAEVMNVELVRDDAIVERIAEMFGARGREMSDNNLLQADVPRGAAIIEQMRGTAPGLICPIGNKVIYAVPGVPYEMTEMFERAVLPDLHARSGEGAAVIRSRVLRTWGTSESGLAEAVGPRFDHHNQGTTGLTVAFLASGIEGIKVRLTAKAPNEESALALLDDEEVHVRSIINKTFGDIIFALDEHTMEDTIAAMLIERGLTLSVAESLTGGLIASRLVNVVGASTWFRGGIVSYASDVKYSLLGVPEGPVVSAVAAEAMAEGVRDSLKSDVGLSVTGVAGPEPQDEQAPGTVFIGLSIAGRATSSVHLRLPGDRPRVRQYSAISALDVMRRALSAE</sequence>
<dbReference type="NCBIfam" id="TIGR00200">
    <property type="entry name" value="cinA_nterm"/>
    <property type="match status" value="1"/>
</dbReference>
<evidence type="ECO:0000259" key="1">
    <source>
        <dbReference type="SMART" id="SM00852"/>
    </source>
</evidence>
<evidence type="ECO:0000313" key="3">
    <source>
        <dbReference type="EMBL" id="CAB4875957.1"/>
    </source>
</evidence>
<dbReference type="EMBL" id="CAFBLT010000001">
    <property type="protein sequence ID" value="CAB4875957.1"/>
    <property type="molecule type" value="Genomic_DNA"/>
</dbReference>
<feature type="domain" description="MoaB/Mog" evidence="1">
    <location>
        <begin position="4"/>
        <end position="170"/>
    </location>
</feature>
<dbReference type="HAMAP" id="MF_00226_B">
    <property type="entry name" value="CinA_B"/>
    <property type="match status" value="1"/>
</dbReference>
<dbReference type="PIRSF" id="PIRSF006728">
    <property type="entry name" value="CinA"/>
    <property type="match status" value="1"/>
</dbReference>
<dbReference type="InterPro" id="IPR008135">
    <property type="entry name" value="Competence-induced_CinA"/>
</dbReference>
<dbReference type="CDD" id="cd00885">
    <property type="entry name" value="cinA"/>
    <property type="match status" value="1"/>
</dbReference>
<dbReference type="EMBL" id="CAFABE010000002">
    <property type="protein sequence ID" value="CAB4816197.1"/>
    <property type="molecule type" value="Genomic_DNA"/>
</dbReference>